<accession>A0A8X6VJW3</accession>
<comment type="caution">
    <text evidence="1">The sequence shown here is derived from an EMBL/GenBank/DDBJ whole genome shotgun (WGS) entry which is preliminary data.</text>
</comment>
<dbReference type="Proteomes" id="UP000887159">
    <property type="component" value="Unassembled WGS sequence"/>
</dbReference>
<sequence>MEVSGHALFPPTYLGRQDDNAPLHSTIVMQRALQSIDMLTWLVRSPELSPIEHIPEGSELANMVTNNTKMVAKLAANMVTKNDANLALPPRFRQILIESPL</sequence>
<evidence type="ECO:0000313" key="2">
    <source>
        <dbReference type="Proteomes" id="UP000887159"/>
    </source>
</evidence>
<gene>
    <name evidence="1" type="ORF">TNCV_1462781</name>
</gene>
<dbReference type="EMBL" id="BMAU01021297">
    <property type="protein sequence ID" value="GFY10388.1"/>
    <property type="molecule type" value="Genomic_DNA"/>
</dbReference>
<dbReference type="InterPro" id="IPR036397">
    <property type="entry name" value="RNaseH_sf"/>
</dbReference>
<dbReference type="GO" id="GO:0003676">
    <property type="term" value="F:nucleic acid binding"/>
    <property type="evidence" value="ECO:0007669"/>
    <property type="project" value="InterPro"/>
</dbReference>
<reference evidence="1" key="1">
    <citation type="submission" date="2020-08" db="EMBL/GenBank/DDBJ databases">
        <title>Multicomponent nature underlies the extraordinary mechanical properties of spider dragline silk.</title>
        <authorList>
            <person name="Kono N."/>
            <person name="Nakamura H."/>
            <person name="Mori M."/>
            <person name="Yoshida Y."/>
            <person name="Ohtoshi R."/>
            <person name="Malay A.D."/>
            <person name="Moran D.A.P."/>
            <person name="Tomita M."/>
            <person name="Numata K."/>
            <person name="Arakawa K."/>
        </authorList>
    </citation>
    <scope>NUCLEOTIDE SEQUENCE</scope>
</reference>
<protein>
    <submittedName>
        <fullName evidence="1">Uncharacterized protein</fullName>
    </submittedName>
</protein>
<dbReference type="Gene3D" id="3.30.420.10">
    <property type="entry name" value="Ribonuclease H-like superfamily/Ribonuclease H"/>
    <property type="match status" value="1"/>
</dbReference>
<evidence type="ECO:0000313" key="1">
    <source>
        <dbReference type="EMBL" id="GFY10388.1"/>
    </source>
</evidence>
<keyword evidence="2" id="KW-1185">Reference proteome</keyword>
<name>A0A8X6VJW3_TRICX</name>
<organism evidence="1 2">
    <name type="scientific">Trichonephila clavipes</name>
    <name type="common">Golden silk orbweaver</name>
    <name type="synonym">Nephila clavipes</name>
    <dbReference type="NCBI Taxonomy" id="2585209"/>
    <lineage>
        <taxon>Eukaryota</taxon>
        <taxon>Metazoa</taxon>
        <taxon>Ecdysozoa</taxon>
        <taxon>Arthropoda</taxon>
        <taxon>Chelicerata</taxon>
        <taxon>Arachnida</taxon>
        <taxon>Araneae</taxon>
        <taxon>Araneomorphae</taxon>
        <taxon>Entelegynae</taxon>
        <taxon>Araneoidea</taxon>
        <taxon>Nephilidae</taxon>
        <taxon>Trichonephila</taxon>
    </lineage>
</organism>
<dbReference type="AlphaFoldDB" id="A0A8X6VJW3"/>
<proteinExistence type="predicted"/>